<organism evidence="2 3">
    <name type="scientific">Triparma strigata</name>
    <dbReference type="NCBI Taxonomy" id="1606541"/>
    <lineage>
        <taxon>Eukaryota</taxon>
        <taxon>Sar</taxon>
        <taxon>Stramenopiles</taxon>
        <taxon>Ochrophyta</taxon>
        <taxon>Bolidophyceae</taxon>
        <taxon>Parmales</taxon>
        <taxon>Triparmaceae</taxon>
        <taxon>Triparma</taxon>
    </lineage>
</organism>
<evidence type="ECO:0000313" key="2">
    <source>
        <dbReference type="EMBL" id="GMH80143.1"/>
    </source>
</evidence>
<sequence length="524" mass="58143">MNAKNLISIDLPEGITIIGVSSFRDCISLKDIKFPKSSTKIGVSSFNSSSLEKVDLLHTKVQELGMNAFAHCTSLREMKVPDSLQKFGNNVFYNCSKLVPSDINVSDSNAVVTYLRAQMSAEQEWQLLSDEEKTKLTVDGKDGEGVGFHGYTKRKHVTKVVFLPNITKVGNFACINAKILVTVDIPEGVESIGDYAFSGCSELKTATIPKSLRNFGKHIFWECTSLVPSDIDVSQEYRDATSTVVTYLRFKQSSAIRVFYEGDLSALKKVLVDTADASLLLKSNTEGQNPFDVALEQPVTVKCIVQTLPDATVEKFSKYGSNEWVTPVVYAKEKKAPQLTIDMLELLTVDEMKACSDTEAEIQAAVDKKKETRAKNKSAIANIVDFTAREKATELQTKMFGELKAAAVDDAQVTFDELKVFCGDQAKRLGDLIAVVMDKYKTTDPRRYEPFEQVKDIAVKDQVPPPATLSLPEQVEFQLANATWYEEGFKIAMNEIAAVFNEAKTCEEICHHYDIDNSGGKWSK</sequence>
<dbReference type="PANTHER" id="PTHR45661:SF3">
    <property type="entry name" value="IG-LIKE DOMAIN-CONTAINING PROTEIN"/>
    <property type="match status" value="1"/>
</dbReference>
<dbReference type="InterPro" id="IPR005052">
    <property type="entry name" value="Lectin_leg"/>
</dbReference>
<evidence type="ECO:0000259" key="1">
    <source>
        <dbReference type="PROSITE" id="PS51328"/>
    </source>
</evidence>
<dbReference type="Pfam" id="PF13306">
    <property type="entry name" value="LRR_5"/>
    <property type="match status" value="2"/>
</dbReference>
<dbReference type="PROSITE" id="PS51328">
    <property type="entry name" value="L_LECTIN_LIKE"/>
    <property type="match status" value="1"/>
</dbReference>
<dbReference type="PANTHER" id="PTHR45661">
    <property type="entry name" value="SURFACE ANTIGEN"/>
    <property type="match status" value="1"/>
</dbReference>
<keyword evidence="3" id="KW-1185">Reference proteome</keyword>
<proteinExistence type="predicted"/>
<dbReference type="Proteomes" id="UP001165085">
    <property type="component" value="Unassembled WGS sequence"/>
</dbReference>
<evidence type="ECO:0000313" key="3">
    <source>
        <dbReference type="Proteomes" id="UP001165085"/>
    </source>
</evidence>
<protein>
    <recommendedName>
        <fullName evidence="1">L-type lectin-like domain-containing protein</fullName>
    </recommendedName>
</protein>
<dbReference type="GO" id="GO:0016020">
    <property type="term" value="C:membrane"/>
    <property type="evidence" value="ECO:0007669"/>
    <property type="project" value="InterPro"/>
</dbReference>
<reference evidence="3" key="1">
    <citation type="journal article" date="2023" name="Commun. Biol.">
        <title>Genome analysis of Parmales, the sister group of diatoms, reveals the evolutionary specialization of diatoms from phago-mixotrophs to photoautotrophs.</title>
        <authorList>
            <person name="Ban H."/>
            <person name="Sato S."/>
            <person name="Yoshikawa S."/>
            <person name="Yamada K."/>
            <person name="Nakamura Y."/>
            <person name="Ichinomiya M."/>
            <person name="Sato N."/>
            <person name="Blanc-Mathieu R."/>
            <person name="Endo H."/>
            <person name="Kuwata A."/>
            <person name="Ogata H."/>
        </authorList>
    </citation>
    <scope>NUCLEOTIDE SEQUENCE [LARGE SCALE GENOMIC DNA]</scope>
    <source>
        <strain evidence="3">NIES 3701</strain>
    </source>
</reference>
<comment type="caution">
    <text evidence="2">The sequence shown here is derived from an EMBL/GenBank/DDBJ whole genome shotgun (WGS) entry which is preliminary data.</text>
</comment>
<dbReference type="InterPro" id="IPR053139">
    <property type="entry name" value="Surface_bspA-like"/>
</dbReference>
<dbReference type="InterPro" id="IPR032675">
    <property type="entry name" value="LRR_dom_sf"/>
</dbReference>
<dbReference type="EMBL" id="BRXY01000241">
    <property type="protein sequence ID" value="GMH80143.1"/>
    <property type="molecule type" value="Genomic_DNA"/>
</dbReference>
<feature type="domain" description="L-type lectin-like" evidence="1">
    <location>
        <begin position="1"/>
        <end position="64"/>
    </location>
</feature>
<dbReference type="AlphaFoldDB" id="A0A9W7EKB6"/>
<gene>
    <name evidence="2" type="ORF">TrST_g12158</name>
</gene>
<dbReference type="Gene3D" id="3.80.10.10">
    <property type="entry name" value="Ribonuclease Inhibitor"/>
    <property type="match status" value="1"/>
</dbReference>
<accession>A0A9W7EKB6</accession>
<dbReference type="InterPro" id="IPR026906">
    <property type="entry name" value="LRR_5"/>
</dbReference>
<dbReference type="SUPFAM" id="SSF52058">
    <property type="entry name" value="L domain-like"/>
    <property type="match status" value="1"/>
</dbReference>
<name>A0A9W7EKB6_9STRA</name>